<proteinExistence type="predicted"/>
<keyword evidence="2" id="KW-1185">Reference proteome</keyword>
<gene>
    <name evidence="1" type="ORF">AKJ56_00715</name>
</gene>
<evidence type="ECO:0000313" key="2">
    <source>
        <dbReference type="Proteomes" id="UP000070175"/>
    </source>
</evidence>
<comment type="caution">
    <text evidence="1">The sequence shown here is derived from an EMBL/GenBank/DDBJ whole genome shotgun (WGS) entry which is preliminary data.</text>
</comment>
<dbReference type="EMBL" id="LHYJ01000007">
    <property type="protein sequence ID" value="KXB08619.1"/>
    <property type="molecule type" value="Genomic_DNA"/>
</dbReference>
<sequence length="240" mass="26687">MKKQRKNLKMIKLKSIIILGLVVLTIGIIGLVNISEAQGAGDSEIVLTWEADSFYPADYKGKAAAVFNSSVSVSATILRDGKFVDASDLKFFWYLDNKFYRKGVGLNEINFDVEKLEQDEYFLRMAVVIDGERVENSITIPTGGRELVIENPHPSNFVKLGEEVHLEAIPYFFNVNSLNALSFSWSIDNVVNKQQKANSLILNIGDANSLKGTNVLVTGMAVNKNNPTESARSNLRLKIR</sequence>
<evidence type="ECO:0000313" key="1">
    <source>
        <dbReference type="EMBL" id="KXB08619.1"/>
    </source>
</evidence>
<dbReference type="AlphaFoldDB" id="A0A133VQ89"/>
<organism evidence="1 2">
    <name type="scientific">candidate division MSBL1 archaeon SCGC-AAA382N08</name>
    <dbReference type="NCBI Taxonomy" id="1698285"/>
    <lineage>
        <taxon>Archaea</taxon>
        <taxon>Methanobacteriati</taxon>
        <taxon>Methanobacteriota</taxon>
        <taxon>candidate division MSBL1</taxon>
    </lineage>
</organism>
<protein>
    <submittedName>
        <fullName evidence="1">Uncharacterized protein</fullName>
    </submittedName>
</protein>
<reference evidence="1 2" key="1">
    <citation type="journal article" date="2016" name="Sci. Rep.">
        <title>Metabolic traits of an uncultured archaeal lineage -MSBL1- from brine pools of the Red Sea.</title>
        <authorList>
            <person name="Mwirichia R."/>
            <person name="Alam I."/>
            <person name="Rashid M."/>
            <person name="Vinu M."/>
            <person name="Ba-Alawi W."/>
            <person name="Anthony Kamau A."/>
            <person name="Kamanda Ngugi D."/>
            <person name="Goker M."/>
            <person name="Klenk H.P."/>
            <person name="Bajic V."/>
            <person name="Stingl U."/>
        </authorList>
    </citation>
    <scope>NUCLEOTIDE SEQUENCE [LARGE SCALE GENOMIC DNA]</scope>
    <source>
        <strain evidence="1">SCGC-AAA382N08</strain>
    </source>
</reference>
<accession>A0A133VQ89</accession>
<dbReference type="Proteomes" id="UP000070175">
    <property type="component" value="Unassembled WGS sequence"/>
</dbReference>
<name>A0A133VQ89_9EURY</name>